<accession>D7FTA7</accession>
<organism evidence="1 2">
    <name type="scientific">Ectocarpus siliculosus</name>
    <name type="common">Brown alga</name>
    <name type="synonym">Conferva siliculosa</name>
    <dbReference type="NCBI Taxonomy" id="2880"/>
    <lineage>
        <taxon>Eukaryota</taxon>
        <taxon>Sar</taxon>
        <taxon>Stramenopiles</taxon>
        <taxon>Ochrophyta</taxon>
        <taxon>PX clade</taxon>
        <taxon>Phaeophyceae</taxon>
        <taxon>Ectocarpales</taxon>
        <taxon>Ectocarpaceae</taxon>
        <taxon>Ectocarpus</taxon>
    </lineage>
</organism>
<gene>
    <name evidence="1" type="ORF">Esi_0248_0015</name>
</gene>
<dbReference type="EMBL" id="FN649755">
    <property type="protein sequence ID" value="CBJ31373.1"/>
    <property type="molecule type" value="Genomic_DNA"/>
</dbReference>
<name>D7FTA7_ECTSI</name>
<dbReference type="InParanoid" id="D7FTA7"/>
<proteinExistence type="predicted"/>
<sequence>MCLIVGEGGCVFSSRFFFPSFALLCPWTHAQLVLEGPHGCLERGVRREELVHINHRAAAGILGALHGVKTPSDVALDSRRTHATQAARCCGCPLPGPEATVWDTRAAAESASRDVEHPDSIGNIHYASSALE</sequence>
<reference evidence="1 2" key="1">
    <citation type="journal article" date="2010" name="Nature">
        <title>The Ectocarpus genome and the independent evolution of multicellularity in brown algae.</title>
        <authorList>
            <person name="Cock J.M."/>
            <person name="Sterck L."/>
            <person name="Rouze P."/>
            <person name="Scornet D."/>
            <person name="Allen A.E."/>
            <person name="Amoutzias G."/>
            <person name="Anthouard V."/>
            <person name="Artiguenave F."/>
            <person name="Aury J.M."/>
            <person name="Badger J.H."/>
            <person name="Beszteri B."/>
            <person name="Billiau K."/>
            <person name="Bonnet E."/>
            <person name="Bothwell J.H."/>
            <person name="Bowler C."/>
            <person name="Boyen C."/>
            <person name="Brownlee C."/>
            <person name="Carrano C.J."/>
            <person name="Charrier B."/>
            <person name="Cho G.Y."/>
            <person name="Coelho S.M."/>
            <person name="Collen J."/>
            <person name="Corre E."/>
            <person name="Da Silva C."/>
            <person name="Delage L."/>
            <person name="Delaroque N."/>
            <person name="Dittami S.M."/>
            <person name="Doulbeau S."/>
            <person name="Elias M."/>
            <person name="Farnham G."/>
            <person name="Gachon C.M."/>
            <person name="Gschloessl B."/>
            <person name="Heesch S."/>
            <person name="Jabbari K."/>
            <person name="Jubin C."/>
            <person name="Kawai H."/>
            <person name="Kimura K."/>
            <person name="Kloareg B."/>
            <person name="Kupper F.C."/>
            <person name="Lang D."/>
            <person name="Le Bail A."/>
            <person name="Leblanc C."/>
            <person name="Lerouge P."/>
            <person name="Lohr M."/>
            <person name="Lopez P.J."/>
            <person name="Martens C."/>
            <person name="Maumus F."/>
            <person name="Michel G."/>
            <person name="Miranda-Saavedra D."/>
            <person name="Morales J."/>
            <person name="Moreau H."/>
            <person name="Motomura T."/>
            <person name="Nagasato C."/>
            <person name="Napoli C.A."/>
            <person name="Nelson D.R."/>
            <person name="Nyvall-Collen P."/>
            <person name="Peters A.F."/>
            <person name="Pommier C."/>
            <person name="Potin P."/>
            <person name="Poulain J."/>
            <person name="Quesneville H."/>
            <person name="Read B."/>
            <person name="Rensing S.A."/>
            <person name="Ritter A."/>
            <person name="Rousvoal S."/>
            <person name="Samanta M."/>
            <person name="Samson G."/>
            <person name="Schroeder D.C."/>
            <person name="Segurens B."/>
            <person name="Strittmatter M."/>
            <person name="Tonon T."/>
            <person name="Tregear J.W."/>
            <person name="Valentin K."/>
            <person name="von Dassow P."/>
            <person name="Yamagishi T."/>
            <person name="Van de Peer Y."/>
            <person name="Wincker P."/>
        </authorList>
    </citation>
    <scope>NUCLEOTIDE SEQUENCE [LARGE SCALE GENOMIC DNA]</scope>
    <source>
        <strain evidence="2">Ec32 / CCAP1310/4</strain>
    </source>
</reference>
<protein>
    <submittedName>
        <fullName evidence="1">Uncharacterized protein</fullName>
    </submittedName>
</protein>
<evidence type="ECO:0000313" key="1">
    <source>
        <dbReference type="EMBL" id="CBJ31373.1"/>
    </source>
</evidence>
<dbReference type="AlphaFoldDB" id="D7FTA7"/>
<dbReference type="EMBL" id="FN648429">
    <property type="protein sequence ID" value="CBJ31373.1"/>
    <property type="molecule type" value="Genomic_DNA"/>
</dbReference>
<dbReference type="Proteomes" id="UP000002630">
    <property type="component" value="Linkage Group LG30"/>
</dbReference>
<evidence type="ECO:0000313" key="2">
    <source>
        <dbReference type="Proteomes" id="UP000002630"/>
    </source>
</evidence>
<keyword evidence="2" id="KW-1185">Reference proteome</keyword>